<evidence type="ECO:0000313" key="2">
    <source>
        <dbReference type="EMBL" id="KAK6734613.1"/>
    </source>
</evidence>
<dbReference type="InterPro" id="IPR053322">
    <property type="entry name" value="PLA2-like"/>
</dbReference>
<sequence length="107" mass="11871">MLCTYFLSTFATVNHCCAYHDDCYSLQRGQATCDHEFCGCLQHVSEGSPTICNILIMGKCELVSSFGISTYERSKKEAMPSSNTSESARFSARIKTESTTSSLFRIV</sequence>
<feature type="signal peptide" evidence="1">
    <location>
        <begin position="1"/>
        <end position="18"/>
    </location>
</feature>
<gene>
    <name evidence="2" type="primary">Necator_chrII.g5835</name>
    <name evidence="2" type="ORF">RB195_018042</name>
</gene>
<dbReference type="Proteomes" id="UP001303046">
    <property type="component" value="Unassembled WGS sequence"/>
</dbReference>
<evidence type="ECO:0000313" key="3">
    <source>
        <dbReference type="Proteomes" id="UP001303046"/>
    </source>
</evidence>
<evidence type="ECO:0008006" key="4">
    <source>
        <dbReference type="Google" id="ProtNLM"/>
    </source>
</evidence>
<reference evidence="2 3" key="1">
    <citation type="submission" date="2023-08" db="EMBL/GenBank/DDBJ databases">
        <title>A Necator americanus chromosomal reference genome.</title>
        <authorList>
            <person name="Ilik V."/>
            <person name="Petrzelkova K.J."/>
            <person name="Pardy F."/>
            <person name="Fuh T."/>
            <person name="Niatou-Singa F.S."/>
            <person name="Gouil Q."/>
            <person name="Baker L."/>
            <person name="Ritchie M.E."/>
            <person name="Jex A.R."/>
            <person name="Gazzola D."/>
            <person name="Li H."/>
            <person name="Toshio Fujiwara R."/>
            <person name="Zhan B."/>
            <person name="Aroian R.V."/>
            <person name="Pafco B."/>
            <person name="Schwarz E.M."/>
        </authorList>
    </citation>
    <scope>NUCLEOTIDE SEQUENCE [LARGE SCALE GENOMIC DNA]</scope>
    <source>
        <strain evidence="2 3">Aroian</strain>
        <tissue evidence="2">Whole animal</tissue>
    </source>
</reference>
<keyword evidence="1" id="KW-0732">Signal</keyword>
<keyword evidence="3" id="KW-1185">Reference proteome</keyword>
<feature type="chain" id="PRO_5045915317" description="Phospholipase A2" evidence="1">
    <location>
        <begin position="19"/>
        <end position="107"/>
    </location>
</feature>
<organism evidence="2 3">
    <name type="scientific">Necator americanus</name>
    <name type="common">Human hookworm</name>
    <dbReference type="NCBI Taxonomy" id="51031"/>
    <lineage>
        <taxon>Eukaryota</taxon>
        <taxon>Metazoa</taxon>
        <taxon>Ecdysozoa</taxon>
        <taxon>Nematoda</taxon>
        <taxon>Chromadorea</taxon>
        <taxon>Rhabditida</taxon>
        <taxon>Rhabditina</taxon>
        <taxon>Rhabditomorpha</taxon>
        <taxon>Strongyloidea</taxon>
        <taxon>Ancylostomatidae</taxon>
        <taxon>Bunostominae</taxon>
        <taxon>Necator</taxon>
    </lineage>
</organism>
<dbReference type="InterPro" id="IPR036444">
    <property type="entry name" value="PLipase_A2_dom_sf"/>
</dbReference>
<dbReference type="PANTHER" id="PTHR34228">
    <property type="entry name" value="PROTEIN CBG09474-RELATED"/>
    <property type="match status" value="1"/>
</dbReference>
<name>A0ABR1CAU8_NECAM</name>
<comment type="caution">
    <text evidence="2">The sequence shown here is derived from an EMBL/GenBank/DDBJ whole genome shotgun (WGS) entry which is preliminary data.</text>
</comment>
<accession>A0ABR1CAU8</accession>
<evidence type="ECO:0000256" key="1">
    <source>
        <dbReference type="SAM" id="SignalP"/>
    </source>
</evidence>
<dbReference type="EMBL" id="JAVFWL010000002">
    <property type="protein sequence ID" value="KAK6734613.1"/>
    <property type="molecule type" value="Genomic_DNA"/>
</dbReference>
<proteinExistence type="predicted"/>
<dbReference type="SUPFAM" id="SSF48619">
    <property type="entry name" value="Phospholipase A2, PLA2"/>
    <property type="match status" value="1"/>
</dbReference>
<protein>
    <recommendedName>
        <fullName evidence="4">Phospholipase A2</fullName>
    </recommendedName>
</protein>